<gene>
    <name evidence="2" type="ORF">EHQ46_11160</name>
</gene>
<feature type="transmembrane region" description="Helical" evidence="1">
    <location>
        <begin position="121"/>
        <end position="154"/>
    </location>
</feature>
<keyword evidence="1" id="KW-0472">Membrane</keyword>
<dbReference type="Proteomes" id="UP000298200">
    <property type="component" value="Unassembled WGS sequence"/>
</dbReference>
<dbReference type="PANTHER" id="PTHR34219:SF8">
    <property type="entry name" value="PEPSY DOMAIN-CONTAINING PROTEIN"/>
    <property type="match status" value="1"/>
</dbReference>
<keyword evidence="1" id="KW-1133">Transmembrane helix</keyword>
<proteinExistence type="predicted"/>
<organism evidence="2 3">
    <name type="scientific">Leptospira yanagawae</name>
    <dbReference type="NCBI Taxonomy" id="293069"/>
    <lineage>
        <taxon>Bacteria</taxon>
        <taxon>Pseudomonadati</taxon>
        <taxon>Spirochaetota</taxon>
        <taxon>Spirochaetia</taxon>
        <taxon>Leptospirales</taxon>
        <taxon>Leptospiraceae</taxon>
        <taxon>Leptospira</taxon>
    </lineage>
</organism>
<evidence type="ECO:0000313" key="3">
    <source>
        <dbReference type="Proteomes" id="UP000298200"/>
    </source>
</evidence>
<dbReference type="Pfam" id="PF03929">
    <property type="entry name" value="PepSY_TM"/>
    <property type="match status" value="1"/>
</dbReference>
<protein>
    <submittedName>
        <fullName evidence="2">PepSY domain-containing protein</fullName>
    </submittedName>
</protein>
<comment type="caution">
    <text evidence="2">The sequence shown here is derived from an EMBL/GenBank/DDBJ whole genome shotgun (WGS) entry which is preliminary data.</text>
</comment>
<keyword evidence="3" id="KW-1185">Reference proteome</keyword>
<reference evidence="3" key="1">
    <citation type="journal article" date="2019" name="PLoS Negl. Trop. Dis.">
        <title>Revisiting the worldwide diversity of Leptospira species in the environment.</title>
        <authorList>
            <person name="Vincent A.T."/>
            <person name="Schiettekatte O."/>
            <person name="Bourhy P."/>
            <person name="Veyrier F.J."/>
            <person name="Picardeau M."/>
        </authorList>
    </citation>
    <scope>NUCLEOTIDE SEQUENCE [LARGE SCALE GENOMIC DNA]</scope>
    <source>
        <strain evidence="3">201800272</strain>
    </source>
</reference>
<dbReference type="InterPro" id="IPR005625">
    <property type="entry name" value="PepSY-ass_TM"/>
</dbReference>
<sequence length="369" mass="42597">MKAKHWYKLHLVLGLFGSLFLLILGITGSLLVYGKEIQSFLTPMEIGGSEKRLGFDTLYHQFQKQVPDGSIAGWLVSDIVDQPDQIWYHHKENLNQEFVYLLDPFQGNVIGSLKDDRRDSFYGFLLVLHYSLFMGGIGYFITGCFAIIYLLLVFSGIKLYKRFWNSLFRLRFKESFQILFSDLHKFVGINAVWFHLILAITGGWWSIRDTLIRNHPEEKIVHGLWSESKSIESLLKKSKIQIPGFQLGYISFPHHSEDEPIGLYGNRFQSSAWESRYGSYVLFIPNTEDIVRKVDISKESLLTQVLDAFRPLHFGTFANHFSKILWVMGGLTPAILSISGFLIFYKKRKNKIKSINTRTQSFSLGSNIR</sequence>
<name>A0ABY2M021_9LEPT</name>
<keyword evidence="1" id="KW-0812">Transmembrane</keyword>
<feature type="transmembrane region" description="Helical" evidence="1">
    <location>
        <begin position="12"/>
        <end position="34"/>
    </location>
</feature>
<dbReference type="PANTHER" id="PTHR34219">
    <property type="entry name" value="IRON-REGULATED INNER MEMBRANE PROTEIN-RELATED"/>
    <property type="match status" value="1"/>
</dbReference>
<accession>A0ABY2M021</accession>
<dbReference type="EMBL" id="RQFU01000018">
    <property type="protein sequence ID" value="TGL19944.1"/>
    <property type="molecule type" value="Genomic_DNA"/>
</dbReference>
<dbReference type="RefSeq" id="WP_135635710.1">
    <property type="nucleotide sequence ID" value="NZ_RQFU01000018.1"/>
</dbReference>
<evidence type="ECO:0000256" key="1">
    <source>
        <dbReference type="SAM" id="Phobius"/>
    </source>
</evidence>
<evidence type="ECO:0000313" key="2">
    <source>
        <dbReference type="EMBL" id="TGL19944.1"/>
    </source>
</evidence>
<feature type="transmembrane region" description="Helical" evidence="1">
    <location>
        <begin position="186"/>
        <end position="207"/>
    </location>
</feature>
<feature type="transmembrane region" description="Helical" evidence="1">
    <location>
        <begin position="324"/>
        <end position="345"/>
    </location>
</feature>